<name>A0A239IGP5_9ACTN</name>
<gene>
    <name evidence="1" type="ORF">SAMN05216276_101984</name>
</gene>
<dbReference type="OrthoDB" id="3297477at2"/>
<dbReference type="AlphaFoldDB" id="A0A239IGP5"/>
<dbReference type="RefSeq" id="WP_089208932.1">
    <property type="nucleotide sequence ID" value="NZ_FZOD01000019.1"/>
</dbReference>
<dbReference type="EMBL" id="FZOD01000019">
    <property type="protein sequence ID" value="SNS91584.1"/>
    <property type="molecule type" value="Genomic_DNA"/>
</dbReference>
<reference evidence="1 2" key="1">
    <citation type="submission" date="2017-06" db="EMBL/GenBank/DDBJ databases">
        <authorList>
            <person name="Kim H.J."/>
            <person name="Triplett B.A."/>
        </authorList>
    </citation>
    <scope>NUCLEOTIDE SEQUENCE [LARGE SCALE GENOMIC DNA]</scope>
    <source>
        <strain evidence="1 2">CGMCC 4.2132</strain>
    </source>
</reference>
<evidence type="ECO:0000313" key="2">
    <source>
        <dbReference type="Proteomes" id="UP000198282"/>
    </source>
</evidence>
<evidence type="ECO:0008006" key="3">
    <source>
        <dbReference type="Google" id="ProtNLM"/>
    </source>
</evidence>
<dbReference type="Proteomes" id="UP000198282">
    <property type="component" value="Unassembled WGS sequence"/>
</dbReference>
<keyword evidence="2" id="KW-1185">Reference proteome</keyword>
<proteinExistence type="predicted"/>
<protein>
    <recommendedName>
        <fullName evidence="3">ABC-2 family transporter protein</fullName>
    </recommendedName>
</protein>
<sequence length="254" mass="25823">MNSMNGILLGEWTKMRSVRSTMWTLLATAALMIAGGAVFSAIMAASWDNLAPQIAASFDATSISLFGAGFAALAAAALGVLVISGEYRTGMIRTTFLAVPRRLHVLAAKAAVLTVTVLTVTAGASLVSFLAGQALLAPTGSQASLGDPGVLRAVLGTGLYLTASGLFGLAVGALIRHAAGAIVAVIGLIFVLPPMASALPGGWGRYVTVNAGQQIMATRTAEGALGPWTGFGVYCAWIAVTMIAAAVLMNRRDA</sequence>
<accession>A0A239IGP5</accession>
<organism evidence="1 2">
    <name type="scientific">Streptosporangium subroseum</name>
    <dbReference type="NCBI Taxonomy" id="106412"/>
    <lineage>
        <taxon>Bacteria</taxon>
        <taxon>Bacillati</taxon>
        <taxon>Actinomycetota</taxon>
        <taxon>Actinomycetes</taxon>
        <taxon>Streptosporangiales</taxon>
        <taxon>Streptosporangiaceae</taxon>
        <taxon>Streptosporangium</taxon>
    </lineage>
</organism>
<evidence type="ECO:0000313" key="1">
    <source>
        <dbReference type="EMBL" id="SNS91584.1"/>
    </source>
</evidence>